<dbReference type="EMBL" id="JACHMP010000001">
    <property type="protein sequence ID" value="MBB5820044.1"/>
    <property type="molecule type" value="Genomic_DNA"/>
</dbReference>
<dbReference type="AlphaFoldDB" id="A0A7W9IHA4"/>
<reference evidence="1 2" key="1">
    <citation type="submission" date="2020-08" db="EMBL/GenBank/DDBJ databases">
        <title>Sequencing the genomes of 1000 actinobacteria strains.</title>
        <authorList>
            <person name="Klenk H.-P."/>
        </authorList>
    </citation>
    <scope>NUCLEOTIDE SEQUENCE [LARGE SCALE GENOMIC DNA]</scope>
    <source>
        <strain evidence="1 2">DSM 46887</strain>
    </source>
</reference>
<dbReference type="Proteomes" id="UP000540685">
    <property type="component" value="Unassembled WGS sequence"/>
</dbReference>
<proteinExistence type="predicted"/>
<organism evidence="1 2">
    <name type="scientific">Streptosporangium becharense</name>
    <dbReference type="NCBI Taxonomy" id="1816182"/>
    <lineage>
        <taxon>Bacteria</taxon>
        <taxon>Bacillati</taxon>
        <taxon>Actinomycetota</taxon>
        <taxon>Actinomycetes</taxon>
        <taxon>Streptosporangiales</taxon>
        <taxon>Streptosporangiaceae</taxon>
        <taxon>Streptosporangium</taxon>
    </lineage>
</organism>
<evidence type="ECO:0000313" key="1">
    <source>
        <dbReference type="EMBL" id="MBB5820044.1"/>
    </source>
</evidence>
<sequence>MAEVMVRVGSWAFNGEIPRIVPGSGLQIPERRLAPAGPRAGGNGL</sequence>
<gene>
    <name evidence="1" type="ORF">F4562_003106</name>
</gene>
<keyword evidence="2" id="KW-1185">Reference proteome</keyword>
<name>A0A7W9IHA4_9ACTN</name>
<dbReference type="RefSeq" id="WP_184537420.1">
    <property type="nucleotide sequence ID" value="NZ_JACHMP010000001.1"/>
</dbReference>
<comment type="caution">
    <text evidence="1">The sequence shown here is derived from an EMBL/GenBank/DDBJ whole genome shotgun (WGS) entry which is preliminary data.</text>
</comment>
<protein>
    <submittedName>
        <fullName evidence="1">Uncharacterized protein</fullName>
    </submittedName>
</protein>
<evidence type="ECO:0000313" key="2">
    <source>
        <dbReference type="Proteomes" id="UP000540685"/>
    </source>
</evidence>
<accession>A0A7W9IHA4</accession>